<sequence length="50" mass="5441">MEAQEQTLQPTDDRNSESVTASSSSALNSRPVQSEITTYPRPITSGFNNP</sequence>
<comment type="caution">
    <text evidence="2">The sequence shown here is derived from an EMBL/GenBank/DDBJ whole genome shotgun (WGS) entry which is preliminary data.</text>
</comment>
<evidence type="ECO:0000256" key="1">
    <source>
        <dbReference type="SAM" id="MobiDB-lite"/>
    </source>
</evidence>
<feature type="compositionally biased region" description="Low complexity" evidence="1">
    <location>
        <begin position="17"/>
        <end position="29"/>
    </location>
</feature>
<protein>
    <submittedName>
        <fullName evidence="2">Uncharacterized protein</fullName>
    </submittedName>
</protein>
<name>A0A8J2JBC3_9HEXA</name>
<dbReference type="EMBL" id="CAJVCH010002826">
    <property type="protein sequence ID" value="CAG7646114.1"/>
    <property type="molecule type" value="Genomic_DNA"/>
</dbReference>
<evidence type="ECO:0000313" key="3">
    <source>
        <dbReference type="Proteomes" id="UP000708208"/>
    </source>
</evidence>
<proteinExistence type="predicted"/>
<feature type="region of interest" description="Disordered" evidence="1">
    <location>
        <begin position="1"/>
        <end position="50"/>
    </location>
</feature>
<organism evidence="2 3">
    <name type="scientific">Allacma fusca</name>
    <dbReference type="NCBI Taxonomy" id="39272"/>
    <lineage>
        <taxon>Eukaryota</taxon>
        <taxon>Metazoa</taxon>
        <taxon>Ecdysozoa</taxon>
        <taxon>Arthropoda</taxon>
        <taxon>Hexapoda</taxon>
        <taxon>Collembola</taxon>
        <taxon>Symphypleona</taxon>
        <taxon>Sminthuridae</taxon>
        <taxon>Allacma</taxon>
    </lineage>
</organism>
<accession>A0A8J2JBC3</accession>
<dbReference type="AlphaFoldDB" id="A0A8J2JBC3"/>
<feature type="non-terminal residue" evidence="2">
    <location>
        <position position="50"/>
    </location>
</feature>
<dbReference type="Proteomes" id="UP000708208">
    <property type="component" value="Unassembled WGS sequence"/>
</dbReference>
<evidence type="ECO:0000313" key="2">
    <source>
        <dbReference type="EMBL" id="CAG7646114.1"/>
    </source>
</evidence>
<gene>
    <name evidence="2" type="ORF">AFUS01_LOCUS572</name>
</gene>
<feature type="compositionally biased region" description="Polar residues" evidence="1">
    <location>
        <begin position="1"/>
        <end position="10"/>
    </location>
</feature>
<reference evidence="2" key="1">
    <citation type="submission" date="2021-06" db="EMBL/GenBank/DDBJ databases">
        <authorList>
            <person name="Hodson N. C."/>
            <person name="Mongue J. A."/>
            <person name="Jaron S. K."/>
        </authorList>
    </citation>
    <scope>NUCLEOTIDE SEQUENCE</scope>
</reference>
<keyword evidence="3" id="KW-1185">Reference proteome</keyword>